<dbReference type="Proteomes" id="UP000298416">
    <property type="component" value="Unassembled WGS sequence"/>
</dbReference>
<keyword evidence="8" id="KW-1185">Reference proteome</keyword>
<feature type="domain" description="BTB" evidence="5">
    <location>
        <begin position="188"/>
        <end position="247"/>
    </location>
</feature>
<dbReference type="GO" id="GO:0016567">
    <property type="term" value="P:protein ubiquitination"/>
    <property type="evidence" value="ECO:0007669"/>
    <property type="project" value="InterPro"/>
</dbReference>
<name>A0A8X8YN75_SALSN</name>
<organism evidence="7">
    <name type="scientific">Salvia splendens</name>
    <name type="common">Scarlet sage</name>
    <dbReference type="NCBI Taxonomy" id="180675"/>
    <lineage>
        <taxon>Eukaryota</taxon>
        <taxon>Viridiplantae</taxon>
        <taxon>Streptophyta</taxon>
        <taxon>Embryophyta</taxon>
        <taxon>Tracheophyta</taxon>
        <taxon>Spermatophyta</taxon>
        <taxon>Magnoliopsida</taxon>
        <taxon>eudicotyledons</taxon>
        <taxon>Gunneridae</taxon>
        <taxon>Pentapetalae</taxon>
        <taxon>asterids</taxon>
        <taxon>lamiids</taxon>
        <taxon>Lamiales</taxon>
        <taxon>Lamiaceae</taxon>
        <taxon>Nepetoideae</taxon>
        <taxon>Mentheae</taxon>
        <taxon>Salviinae</taxon>
        <taxon>Salvia</taxon>
        <taxon>Salvia subgen. Calosphace</taxon>
        <taxon>core Calosphace</taxon>
    </lineage>
</organism>
<dbReference type="InterPro" id="IPR000210">
    <property type="entry name" value="BTB/POZ_dom"/>
</dbReference>
<dbReference type="SUPFAM" id="SSF49599">
    <property type="entry name" value="TRAF domain-like"/>
    <property type="match status" value="2"/>
</dbReference>
<dbReference type="SMART" id="SM00225">
    <property type="entry name" value="BTB"/>
    <property type="match status" value="2"/>
</dbReference>
<dbReference type="CDD" id="cd00121">
    <property type="entry name" value="MATH"/>
    <property type="match status" value="2"/>
</dbReference>
<protein>
    <recommendedName>
        <fullName evidence="9">Speckle-type POZ protein</fullName>
    </recommendedName>
</protein>
<dbReference type="Gene3D" id="1.25.40.420">
    <property type="match status" value="2"/>
</dbReference>
<sequence>MGRFDKETAEPSSSPAETTSTSMTATVNGSHDFKITGYSLSKGIGVGKYIASDTFMVGGYSWAVYFYPDGKSAEDNATYVSLFIALASEGTDVRALFELTLLDQSGRERHKVHSHFGRALETGPGYKRFYKRTALEASDYLKDDCLHVHCCVGVVKSHTEGPKIYSIPVSPSNIGLHFGQLLESGKGTDVNFEVDGETFSAHKLVLAARSPVFRAQLYGPMKDKNTDCIKIEDVEAPVFKALLHWMYWDALPDFEELTGLNSKGASSLMSQHMLAAADLYGLDRLRLLCEANLCEDVAINTVATTLALADQHHCFQLKSACLKFVSLPENLRAVMQTDGFEYLKESCPHVLTELLEHVARINEHSITVGKVGIGGILDGGDVNGRRVKQRMFDKDTAEPSSSPAETTSTSKTVTVNGTHDFKITGYSLSKGIGIGKYVASDTFMVGGYTWAVYFYPDGKSAEDNATYVSLFIALASEGTDVRALFELTLLDQSGRERHKVHSHFGRALETGPYTLKYRGSMWGYKRFYKRTALESSDYLKDDCLHVHCCVGVVNSHTDGPKIYSIPVSPSNIGLHFGQLLASRKETDVNFEVDGETFSAHKLVLAARSPVFRAQLYGPMKDKNTECIKIEDVEAPVFKALLHWMYWDALPDFEELTGLNSKGASTLMSQHMLAAADCYGLNRLRLLCEANLCEDVAINTVATTLALAEQHHSFQLKSVCLKFVALPENLKAVMQTDGFEYLKESCPQVLTELLEHVARVNEHSITVGKLGIEGILDGGDVNGRRVKQRM</sequence>
<dbReference type="InterPro" id="IPR034090">
    <property type="entry name" value="BPM_C"/>
</dbReference>
<feature type="domain" description="MATH" evidence="6">
    <location>
        <begin position="28"/>
        <end position="152"/>
    </location>
</feature>
<dbReference type="InterPro" id="IPR056423">
    <property type="entry name" value="BACK_BPM_SPOP"/>
</dbReference>
<dbReference type="AlphaFoldDB" id="A0A8X8YN75"/>
<evidence type="ECO:0000259" key="5">
    <source>
        <dbReference type="PROSITE" id="PS50097"/>
    </source>
</evidence>
<dbReference type="Gene3D" id="2.60.210.10">
    <property type="entry name" value="Apoptosis, Tumor Necrosis Factor Receptor Associated Protein 2, Chain A"/>
    <property type="match status" value="2"/>
</dbReference>
<dbReference type="PROSITE" id="PS50144">
    <property type="entry name" value="MATH"/>
    <property type="match status" value="2"/>
</dbReference>
<dbReference type="PROSITE" id="PS50097">
    <property type="entry name" value="BTB"/>
    <property type="match status" value="2"/>
</dbReference>
<dbReference type="SUPFAM" id="SSF54695">
    <property type="entry name" value="POZ domain"/>
    <property type="match status" value="2"/>
</dbReference>
<dbReference type="FunFam" id="3.30.710.10:FF:000136">
    <property type="entry name" value="BTB-POZ and math domain 1"/>
    <property type="match status" value="2"/>
</dbReference>
<comment type="similarity">
    <text evidence="3">Belongs to the Tdpoz family.</text>
</comment>
<proteinExistence type="inferred from homology"/>
<dbReference type="Pfam" id="PF24570">
    <property type="entry name" value="BACK_BPM_SPOP"/>
    <property type="match status" value="2"/>
</dbReference>
<evidence type="ECO:0000256" key="1">
    <source>
        <dbReference type="ARBA" id="ARBA00002668"/>
    </source>
</evidence>
<feature type="compositionally biased region" description="Low complexity" evidence="4">
    <location>
        <begin position="10"/>
        <end position="24"/>
    </location>
</feature>
<evidence type="ECO:0000256" key="2">
    <source>
        <dbReference type="ARBA" id="ARBA00004906"/>
    </source>
</evidence>
<dbReference type="CDD" id="cd18280">
    <property type="entry name" value="BTB_POZ_BPM_plant"/>
    <property type="match status" value="2"/>
</dbReference>
<dbReference type="InterPro" id="IPR002083">
    <property type="entry name" value="MATH/TRAF_dom"/>
</dbReference>
<dbReference type="InterPro" id="IPR045005">
    <property type="entry name" value="BPM1-6"/>
</dbReference>
<dbReference type="SMART" id="SM00061">
    <property type="entry name" value="MATH"/>
    <property type="match status" value="2"/>
</dbReference>
<feature type="domain" description="MATH" evidence="6">
    <location>
        <begin position="416"/>
        <end position="550"/>
    </location>
</feature>
<gene>
    <name evidence="7" type="ORF">SASPL_106652</name>
</gene>
<accession>A0A8X8YN75</accession>
<feature type="region of interest" description="Disordered" evidence="4">
    <location>
        <begin position="1"/>
        <end position="24"/>
    </location>
</feature>
<evidence type="ECO:0000313" key="7">
    <source>
        <dbReference type="EMBL" id="KAG6435004.1"/>
    </source>
</evidence>
<feature type="region of interest" description="Disordered" evidence="4">
    <location>
        <begin position="392"/>
        <end position="411"/>
    </location>
</feature>
<feature type="domain" description="BTB" evidence="5">
    <location>
        <begin position="586"/>
        <end position="645"/>
    </location>
</feature>
<comment type="function">
    <text evidence="1">May act as a substrate-specific adapter of an E3 ubiquitin-protein ligase complex (CUL3-RBX1-BTB) which mediates the ubiquitination and subsequent proteasomal degradation of target proteins.</text>
</comment>
<comment type="caution">
    <text evidence="7">The sequence shown here is derived from an EMBL/GenBank/DDBJ whole genome shotgun (WGS) entry which is preliminary data.</text>
</comment>
<evidence type="ECO:0000259" key="6">
    <source>
        <dbReference type="PROSITE" id="PS50144"/>
    </source>
</evidence>
<dbReference type="EMBL" id="PNBA02000002">
    <property type="protein sequence ID" value="KAG6435004.1"/>
    <property type="molecule type" value="Genomic_DNA"/>
</dbReference>
<evidence type="ECO:0008006" key="9">
    <source>
        <dbReference type="Google" id="ProtNLM"/>
    </source>
</evidence>
<evidence type="ECO:0000256" key="3">
    <source>
        <dbReference type="ARBA" id="ARBA00010846"/>
    </source>
</evidence>
<evidence type="ECO:0000256" key="4">
    <source>
        <dbReference type="SAM" id="MobiDB-lite"/>
    </source>
</evidence>
<dbReference type="InterPro" id="IPR008974">
    <property type="entry name" value="TRAF-like"/>
</dbReference>
<dbReference type="Pfam" id="PF22486">
    <property type="entry name" value="MATH_2"/>
    <property type="match status" value="2"/>
</dbReference>
<dbReference type="PANTHER" id="PTHR26379">
    <property type="entry name" value="BTB/POZ AND MATH DOMAIN-CONTAINING PROTEIN 1"/>
    <property type="match status" value="1"/>
</dbReference>
<reference evidence="7" key="2">
    <citation type="submission" date="2020-08" db="EMBL/GenBank/DDBJ databases">
        <title>Plant Genome Project.</title>
        <authorList>
            <person name="Zhang R.-G."/>
        </authorList>
    </citation>
    <scope>NUCLEOTIDE SEQUENCE</scope>
    <source>
        <strain evidence="7">Huo1</strain>
        <tissue evidence="7">Leaf</tissue>
    </source>
</reference>
<evidence type="ECO:0000313" key="8">
    <source>
        <dbReference type="Proteomes" id="UP000298416"/>
    </source>
</evidence>
<dbReference type="Gene3D" id="3.30.710.10">
    <property type="entry name" value="Potassium Channel Kv1.1, Chain A"/>
    <property type="match status" value="2"/>
</dbReference>
<dbReference type="PANTHER" id="PTHR26379:SF187">
    <property type="entry name" value="OS07G0655300 PROTEIN"/>
    <property type="match status" value="1"/>
</dbReference>
<comment type="pathway">
    <text evidence="2">Protein modification; protein ubiquitination.</text>
</comment>
<dbReference type="Pfam" id="PF00651">
    <property type="entry name" value="BTB"/>
    <property type="match status" value="2"/>
</dbReference>
<dbReference type="InterPro" id="IPR011333">
    <property type="entry name" value="SKP1/BTB/POZ_sf"/>
</dbReference>
<feature type="compositionally biased region" description="Low complexity" evidence="4">
    <location>
        <begin position="398"/>
        <end position="410"/>
    </location>
</feature>
<dbReference type="CDD" id="cd14736">
    <property type="entry name" value="BACK_AtBPM-like"/>
    <property type="match status" value="2"/>
</dbReference>
<reference evidence="7" key="1">
    <citation type="submission" date="2018-01" db="EMBL/GenBank/DDBJ databases">
        <authorList>
            <person name="Mao J.F."/>
        </authorList>
    </citation>
    <scope>NUCLEOTIDE SEQUENCE</scope>
    <source>
        <strain evidence="7">Huo1</strain>
        <tissue evidence="7">Leaf</tissue>
    </source>
</reference>
<dbReference type="GO" id="GO:0071472">
    <property type="term" value="P:cellular response to salt stress"/>
    <property type="evidence" value="ECO:0007669"/>
    <property type="project" value="UniProtKB-ARBA"/>
</dbReference>